<feature type="transmembrane region" description="Helical" evidence="1">
    <location>
        <begin position="150"/>
        <end position="169"/>
    </location>
</feature>
<comment type="caution">
    <text evidence="2">The sequence shown here is derived from an EMBL/GenBank/DDBJ whole genome shotgun (WGS) entry which is preliminary data.</text>
</comment>
<evidence type="ECO:0000313" key="2">
    <source>
        <dbReference type="EMBL" id="KAK8244202.1"/>
    </source>
</evidence>
<dbReference type="PANTHER" id="PTHR39470:SF1">
    <property type="entry name" value="CHORISMATE SYNTHASE PROTEIN"/>
    <property type="match status" value="1"/>
</dbReference>
<accession>A0ABR1YZQ9</accession>
<keyword evidence="1" id="KW-0812">Transmembrane</keyword>
<gene>
    <name evidence="2" type="ORF">HDK90DRAFT_448288</name>
</gene>
<dbReference type="PANTHER" id="PTHR39470">
    <property type="entry name" value="CHROMOSOME 10, WHOLE GENOME SHOTGUN SEQUENCE"/>
    <property type="match status" value="1"/>
</dbReference>
<evidence type="ECO:0000313" key="3">
    <source>
        <dbReference type="Proteomes" id="UP001492380"/>
    </source>
</evidence>
<feature type="transmembrane region" description="Helical" evidence="1">
    <location>
        <begin position="6"/>
        <end position="27"/>
    </location>
</feature>
<evidence type="ECO:0000256" key="1">
    <source>
        <dbReference type="SAM" id="Phobius"/>
    </source>
</evidence>
<keyword evidence="3" id="KW-1185">Reference proteome</keyword>
<organism evidence="2 3">
    <name type="scientific">Phyllosticta capitalensis</name>
    <dbReference type="NCBI Taxonomy" id="121624"/>
    <lineage>
        <taxon>Eukaryota</taxon>
        <taxon>Fungi</taxon>
        <taxon>Dikarya</taxon>
        <taxon>Ascomycota</taxon>
        <taxon>Pezizomycotina</taxon>
        <taxon>Dothideomycetes</taxon>
        <taxon>Dothideomycetes incertae sedis</taxon>
        <taxon>Botryosphaeriales</taxon>
        <taxon>Phyllostictaceae</taxon>
        <taxon>Phyllosticta</taxon>
    </lineage>
</organism>
<feature type="transmembrane region" description="Helical" evidence="1">
    <location>
        <begin position="181"/>
        <end position="202"/>
    </location>
</feature>
<sequence length="351" mass="39410">MVSFSISFSGILRILMWVGPFLFTRGYQTYQSIRSAPPSRIRPVPPAVARSLNVLYAFALFAFIYSFPYFAPENIFQATSSRLQIPNGPLFVRLRSLHELSDKDQILQSKFVNLESRLLYLAYGPDVLASCPYCTSQEPSSYLYYSLPSILAPHLSHLTILGILTSSFISGIHGARWRTPAAILGVSLAAIEVWIVGSYDYQKNATATRLSDVEPFYWRMRSLRYMSFAIVDAGLGYVVYLASTNRWLGIPPTVAERLEDNIRMTEGLRGKLSMLGALKNTVARDRGLRQRSDEYWMNEGQVMGQVLEDREVVDGMQAALERVNVETIERQAGGLADNVVGVMDMMRGMPT</sequence>
<protein>
    <recommendedName>
        <fullName evidence="4">Chorismate synthase protein</fullName>
    </recommendedName>
</protein>
<keyword evidence="1" id="KW-1133">Transmembrane helix</keyword>
<dbReference type="Proteomes" id="UP001492380">
    <property type="component" value="Unassembled WGS sequence"/>
</dbReference>
<evidence type="ECO:0008006" key="4">
    <source>
        <dbReference type="Google" id="ProtNLM"/>
    </source>
</evidence>
<keyword evidence="1" id="KW-0472">Membrane</keyword>
<feature type="transmembrane region" description="Helical" evidence="1">
    <location>
        <begin position="47"/>
        <end position="67"/>
    </location>
</feature>
<dbReference type="EMBL" id="JBBWRZ010000002">
    <property type="protein sequence ID" value="KAK8244202.1"/>
    <property type="molecule type" value="Genomic_DNA"/>
</dbReference>
<name>A0ABR1YZQ9_9PEZI</name>
<proteinExistence type="predicted"/>
<feature type="transmembrane region" description="Helical" evidence="1">
    <location>
        <begin position="222"/>
        <end position="242"/>
    </location>
</feature>
<reference evidence="2 3" key="1">
    <citation type="submission" date="2024-04" db="EMBL/GenBank/DDBJ databases">
        <title>Phyllosticta paracitricarpa is synonymous to the EU quarantine fungus P. citricarpa based on phylogenomic analyses.</title>
        <authorList>
            <consortium name="Lawrence Berkeley National Laboratory"/>
            <person name="Van Ingen-Buijs V.A."/>
            <person name="Van Westerhoven A.C."/>
            <person name="Haridas S."/>
            <person name="Skiadas P."/>
            <person name="Martin F."/>
            <person name="Groenewald J.Z."/>
            <person name="Crous P.W."/>
            <person name="Seidl M.F."/>
        </authorList>
    </citation>
    <scope>NUCLEOTIDE SEQUENCE [LARGE SCALE GENOMIC DNA]</scope>
    <source>
        <strain evidence="2 3">CBS 123374</strain>
    </source>
</reference>